<dbReference type="EnsemblPlants" id="AET7Gv20773900.4">
    <property type="protein sequence ID" value="AET7Gv20773900.4"/>
    <property type="gene ID" value="AET7Gv20773900"/>
</dbReference>
<organism evidence="1 2">
    <name type="scientific">Aegilops tauschii subsp. strangulata</name>
    <name type="common">Goatgrass</name>
    <dbReference type="NCBI Taxonomy" id="200361"/>
    <lineage>
        <taxon>Eukaryota</taxon>
        <taxon>Viridiplantae</taxon>
        <taxon>Streptophyta</taxon>
        <taxon>Embryophyta</taxon>
        <taxon>Tracheophyta</taxon>
        <taxon>Spermatophyta</taxon>
        <taxon>Magnoliopsida</taxon>
        <taxon>Liliopsida</taxon>
        <taxon>Poales</taxon>
        <taxon>Poaceae</taxon>
        <taxon>BOP clade</taxon>
        <taxon>Pooideae</taxon>
        <taxon>Triticodae</taxon>
        <taxon>Triticeae</taxon>
        <taxon>Triticinae</taxon>
        <taxon>Aegilops</taxon>
    </lineage>
</organism>
<evidence type="ECO:0000313" key="1">
    <source>
        <dbReference type="EnsemblPlants" id="AET7Gv20773900.4"/>
    </source>
</evidence>
<dbReference type="AlphaFoldDB" id="A0A453S0E5"/>
<dbReference type="Gramene" id="AET7Gv20773900.4">
    <property type="protein sequence ID" value="AET7Gv20773900.4"/>
    <property type="gene ID" value="AET7Gv20773900"/>
</dbReference>
<reference evidence="1" key="5">
    <citation type="journal article" date="2021" name="G3 (Bethesda)">
        <title>Aegilops tauschii genome assembly Aet v5.0 features greater sequence contiguity and improved annotation.</title>
        <authorList>
            <person name="Wang L."/>
            <person name="Zhu T."/>
            <person name="Rodriguez J.C."/>
            <person name="Deal K.R."/>
            <person name="Dubcovsky J."/>
            <person name="McGuire P.E."/>
            <person name="Lux T."/>
            <person name="Spannagl M."/>
            <person name="Mayer K.F.X."/>
            <person name="Baldrich P."/>
            <person name="Meyers B.C."/>
            <person name="Huo N."/>
            <person name="Gu Y.Q."/>
            <person name="Zhou H."/>
            <person name="Devos K.M."/>
            <person name="Bennetzen J.L."/>
            <person name="Unver T."/>
            <person name="Budak H."/>
            <person name="Gulick P.J."/>
            <person name="Galiba G."/>
            <person name="Kalapos B."/>
            <person name="Nelson D.R."/>
            <person name="Li P."/>
            <person name="You F.M."/>
            <person name="Luo M.C."/>
            <person name="Dvorak J."/>
        </authorList>
    </citation>
    <scope>NUCLEOTIDE SEQUENCE [LARGE SCALE GENOMIC DNA]</scope>
    <source>
        <strain evidence="1">cv. AL8/78</strain>
    </source>
</reference>
<sequence length="72" mass="7680">MNSATVHIATGPCSAFSESHCAATVAPCRAFSTVEEPVPFNIRASQLSNTVHLLGCWQLCSVSFAKAKRNVQ</sequence>
<accession>A0A453S0E5</accession>
<reference evidence="1" key="3">
    <citation type="journal article" date="2017" name="Nature">
        <title>Genome sequence of the progenitor of the wheat D genome Aegilops tauschii.</title>
        <authorList>
            <person name="Luo M.C."/>
            <person name="Gu Y.Q."/>
            <person name="Puiu D."/>
            <person name="Wang H."/>
            <person name="Twardziok S.O."/>
            <person name="Deal K.R."/>
            <person name="Huo N."/>
            <person name="Zhu T."/>
            <person name="Wang L."/>
            <person name="Wang Y."/>
            <person name="McGuire P.E."/>
            <person name="Liu S."/>
            <person name="Long H."/>
            <person name="Ramasamy R.K."/>
            <person name="Rodriguez J.C."/>
            <person name="Van S.L."/>
            <person name="Yuan L."/>
            <person name="Wang Z."/>
            <person name="Xia Z."/>
            <person name="Xiao L."/>
            <person name="Anderson O.D."/>
            <person name="Ouyang S."/>
            <person name="Liang Y."/>
            <person name="Zimin A.V."/>
            <person name="Pertea G."/>
            <person name="Qi P."/>
            <person name="Bennetzen J.L."/>
            <person name="Dai X."/>
            <person name="Dawson M.W."/>
            <person name="Muller H.G."/>
            <person name="Kugler K."/>
            <person name="Rivarola-Duarte L."/>
            <person name="Spannagl M."/>
            <person name="Mayer K.F.X."/>
            <person name="Lu F.H."/>
            <person name="Bevan M.W."/>
            <person name="Leroy P."/>
            <person name="Li P."/>
            <person name="You F.M."/>
            <person name="Sun Q."/>
            <person name="Liu Z."/>
            <person name="Lyons E."/>
            <person name="Wicker T."/>
            <person name="Salzberg S.L."/>
            <person name="Devos K.M."/>
            <person name="Dvorak J."/>
        </authorList>
    </citation>
    <scope>NUCLEOTIDE SEQUENCE [LARGE SCALE GENOMIC DNA]</scope>
    <source>
        <strain evidence="1">cv. AL8/78</strain>
    </source>
</reference>
<keyword evidence="2" id="KW-1185">Reference proteome</keyword>
<protein>
    <submittedName>
        <fullName evidence="1">Uncharacterized protein</fullName>
    </submittedName>
</protein>
<evidence type="ECO:0000313" key="2">
    <source>
        <dbReference type="Proteomes" id="UP000015105"/>
    </source>
</evidence>
<proteinExistence type="predicted"/>
<reference evidence="2" key="1">
    <citation type="journal article" date="2014" name="Science">
        <title>Ancient hybridizations among the ancestral genomes of bread wheat.</title>
        <authorList>
            <consortium name="International Wheat Genome Sequencing Consortium,"/>
            <person name="Marcussen T."/>
            <person name="Sandve S.R."/>
            <person name="Heier L."/>
            <person name="Spannagl M."/>
            <person name="Pfeifer M."/>
            <person name="Jakobsen K.S."/>
            <person name="Wulff B.B."/>
            <person name="Steuernagel B."/>
            <person name="Mayer K.F."/>
            <person name="Olsen O.A."/>
        </authorList>
    </citation>
    <scope>NUCLEOTIDE SEQUENCE [LARGE SCALE GENOMIC DNA]</scope>
    <source>
        <strain evidence="2">cv. AL8/78</strain>
    </source>
</reference>
<reference evidence="1" key="4">
    <citation type="submission" date="2019-03" db="UniProtKB">
        <authorList>
            <consortium name="EnsemblPlants"/>
        </authorList>
    </citation>
    <scope>IDENTIFICATION</scope>
</reference>
<reference evidence="2" key="2">
    <citation type="journal article" date="2017" name="Nat. Plants">
        <title>The Aegilops tauschii genome reveals multiple impacts of transposons.</title>
        <authorList>
            <person name="Zhao G."/>
            <person name="Zou C."/>
            <person name="Li K."/>
            <person name="Wang K."/>
            <person name="Li T."/>
            <person name="Gao L."/>
            <person name="Zhang X."/>
            <person name="Wang H."/>
            <person name="Yang Z."/>
            <person name="Liu X."/>
            <person name="Jiang W."/>
            <person name="Mao L."/>
            <person name="Kong X."/>
            <person name="Jiao Y."/>
            <person name="Jia J."/>
        </authorList>
    </citation>
    <scope>NUCLEOTIDE SEQUENCE [LARGE SCALE GENOMIC DNA]</scope>
    <source>
        <strain evidence="2">cv. AL8/78</strain>
    </source>
</reference>
<dbReference type="Proteomes" id="UP000015105">
    <property type="component" value="Chromosome 7D"/>
</dbReference>
<name>A0A453S0E5_AEGTS</name>